<dbReference type="EMBL" id="LJHD01000190">
    <property type="protein sequence ID" value="ONI42294.1"/>
    <property type="molecule type" value="Genomic_DNA"/>
</dbReference>
<protein>
    <submittedName>
        <fullName evidence="1">Uncharacterized protein</fullName>
    </submittedName>
</protein>
<sequence>MNKFLKTGLILLSIGSIFVGCSSDKDTALGNEVVEIDFLGWGGIEEKDLIDRIIAEFETQNPNIDITFEIPADYWPKLQTRIAGGNAPDVFYLGFPEFKEYHEQGVLLNMDEYITDLDLSDFYETGIDAFSGEDGAIYGMAKDWGTYVFYYNKALFEQAGIKSPAEYVAEENWNMNTMLQVAKEIQAASSAEFGVVVEPNRWKAFVGDDWVDENKNVDVTSTQFAEDLQFMADLWLKEGVAPNVEDLTTLGASDRFSQGNTAMYMSGRWMAIKLDAVEGLDWDVVPMPVARENDKYTWVDSVCLSVIKNTEHPQEAMLFIKFYVDEWAQAEMARSGLGIPVRKSVADSEAFLSGMEGINNSAHVVYDASTLPVFDNWSSIWKELDLAFTDVFNGKITAQEGASLAQEAIDQIKD</sequence>
<comment type="caution">
    <text evidence="1">The sequence shown here is derived from an EMBL/GenBank/DDBJ whole genome shotgun (WGS) entry which is preliminary data.</text>
</comment>
<reference evidence="1" key="1">
    <citation type="submission" date="2016-08" db="EMBL/GenBank/DDBJ databases">
        <authorList>
            <person name="Ngugi D.K."/>
            <person name="Miyake S."/>
            <person name="Stingl U."/>
        </authorList>
    </citation>
    <scope>NUCLEOTIDE SEQUENCE</scope>
    <source>
        <strain evidence="1">SCG-D08WGA-EpuloA1</strain>
    </source>
</reference>
<accession>A0ACC8XFY0</accession>
<gene>
    <name evidence="1" type="ORF">AN640_01265</name>
</gene>
<organism evidence="1 2">
    <name type="scientific">Candidatus Epulonipiscium fishelsonii</name>
    <dbReference type="NCBI Taxonomy" id="77094"/>
    <lineage>
        <taxon>Bacteria</taxon>
        <taxon>Bacillati</taxon>
        <taxon>Bacillota</taxon>
        <taxon>Clostridia</taxon>
        <taxon>Lachnospirales</taxon>
        <taxon>Lachnospiraceae</taxon>
        <taxon>Candidatus Epulonipiscium</taxon>
    </lineage>
</organism>
<dbReference type="Proteomes" id="UP000188637">
    <property type="component" value="Unassembled WGS sequence"/>
</dbReference>
<evidence type="ECO:0000313" key="2">
    <source>
        <dbReference type="Proteomes" id="UP000188637"/>
    </source>
</evidence>
<evidence type="ECO:0000313" key="1">
    <source>
        <dbReference type="EMBL" id="ONI42294.1"/>
    </source>
</evidence>
<proteinExistence type="predicted"/>
<keyword evidence="2" id="KW-1185">Reference proteome</keyword>
<name>A0ACC8XFY0_9FIRM</name>